<organism evidence="1 2">
    <name type="scientific">Sphingomonas astaxanthinifaciens DSM 22298</name>
    <dbReference type="NCBI Taxonomy" id="1123267"/>
    <lineage>
        <taxon>Bacteria</taxon>
        <taxon>Pseudomonadati</taxon>
        <taxon>Pseudomonadota</taxon>
        <taxon>Alphaproteobacteria</taxon>
        <taxon>Sphingomonadales</taxon>
        <taxon>Sphingomonadaceae</taxon>
        <taxon>Sphingomonas</taxon>
    </lineage>
</organism>
<dbReference type="Proteomes" id="UP001156703">
    <property type="component" value="Unassembled WGS sequence"/>
</dbReference>
<evidence type="ECO:0000313" key="2">
    <source>
        <dbReference type="Proteomes" id="UP001156703"/>
    </source>
</evidence>
<sequence length="144" mass="16403">MAWSETLLPDHLLERATRRGNERAWPIHDIPEVIEAARQADLVSVGGQLQLRFPEGGTCECYWVEVDTFKSVSPNLPWLERVEQTAAAARSQFQRLLDKYDFTAEARSSFGKYMDEFVAKGGDINDAIYFVWYLAAQQDASERA</sequence>
<comment type="caution">
    <text evidence="1">The sequence shown here is derived from an EMBL/GenBank/DDBJ whole genome shotgun (WGS) entry which is preliminary data.</text>
</comment>
<accession>A0ABQ5Z8T7</accession>
<evidence type="ECO:0000313" key="1">
    <source>
        <dbReference type="EMBL" id="GLR47199.1"/>
    </source>
</evidence>
<name>A0ABQ5Z8T7_9SPHN</name>
<dbReference type="EMBL" id="BSOO01000006">
    <property type="protein sequence ID" value="GLR47199.1"/>
    <property type="molecule type" value="Genomic_DNA"/>
</dbReference>
<dbReference type="RefSeq" id="WP_029940000.1">
    <property type="nucleotide sequence ID" value="NZ_BSOO01000006.1"/>
</dbReference>
<reference evidence="2" key="1">
    <citation type="journal article" date="2019" name="Int. J. Syst. Evol. Microbiol.">
        <title>The Global Catalogue of Microorganisms (GCM) 10K type strain sequencing project: providing services to taxonomists for standard genome sequencing and annotation.</title>
        <authorList>
            <consortium name="The Broad Institute Genomics Platform"/>
            <consortium name="The Broad Institute Genome Sequencing Center for Infectious Disease"/>
            <person name="Wu L."/>
            <person name="Ma J."/>
        </authorList>
    </citation>
    <scope>NUCLEOTIDE SEQUENCE [LARGE SCALE GENOMIC DNA]</scope>
    <source>
        <strain evidence="2">NBRC 102146</strain>
    </source>
</reference>
<proteinExistence type="predicted"/>
<keyword evidence="2" id="KW-1185">Reference proteome</keyword>
<gene>
    <name evidence="1" type="ORF">GCM10007925_09100</name>
</gene>
<protein>
    <submittedName>
        <fullName evidence="1">Uncharacterized protein</fullName>
    </submittedName>
</protein>